<proteinExistence type="predicted"/>
<evidence type="ECO:0000313" key="1">
    <source>
        <dbReference type="EMBL" id="PNX84874.1"/>
    </source>
</evidence>
<accession>A0A2K3M280</accession>
<gene>
    <name evidence="1" type="ORF">L195_g040938</name>
</gene>
<reference evidence="1 2" key="1">
    <citation type="journal article" date="2014" name="Am. J. Bot.">
        <title>Genome assembly and annotation for red clover (Trifolium pratense; Fabaceae).</title>
        <authorList>
            <person name="Istvanek J."/>
            <person name="Jaros M."/>
            <person name="Krenek A."/>
            <person name="Repkova J."/>
        </authorList>
    </citation>
    <scope>NUCLEOTIDE SEQUENCE [LARGE SCALE GENOMIC DNA]</scope>
    <source>
        <strain evidence="2">cv. Tatra</strain>
        <tissue evidence="1">Young leaves</tissue>
    </source>
</reference>
<organism evidence="1 2">
    <name type="scientific">Trifolium pratense</name>
    <name type="common">Red clover</name>
    <dbReference type="NCBI Taxonomy" id="57577"/>
    <lineage>
        <taxon>Eukaryota</taxon>
        <taxon>Viridiplantae</taxon>
        <taxon>Streptophyta</taxon>
        <taxon>Embryophyta</taxon>
        <taxon>Tracheophyta</taxon>
        <taxon>Spermatophyta</taxon>
        <taxon>Magnoliopsida</taxon>
        <taxon>eudicotyledons</taxon>
        <taxon>Gunneridae</taxon>
        <taxon>Pentapetalae</taxon>
        <taxon>rosids</taxon>
        <taxon>fabids</taxon>
        <taxon>Fabales</taxon>
        <taxon>Fabaceae</taxon>
        <taxon>Papilionoideae</taxon>
        <taxon>50 kb inversion clade</taxon>
        <taxon>NPAAA clade</taxon>
        <taxon>Hologalegina</taxon>
        <taxon>IRL clade</taxon>
        <taxon>Trifolieae</taxon>
        <taxon>Trifolium</taxon>
    </lineage>
</organism>
<reference evidence="1 2" key="2">
    <citation type="journal article" date="2017" name="Front. Plant Sci.">
        <title>Gene Classification and Mining of Molecular Markers Useful in Red Clover (Trifolium pratense) Breeding.</title>
        <authorList>
            <person name="Istvanek J."/>
            <person name="Dluhosova J."/>
            <person name="Dluhos P."/>
            <person name="Patkova L."/>
            <person name="Nedelnik J."/>
            <person name="Repkova J."/>
        </authorList>
    </citation>
    <scope>NUCLEOTIDE SEQUENCE [LARGE SCALE GENOMIC DNA]</scope>
    <source>
        <strain evidence="2">cv. Tatra</strain>
        <tissue evidence="1">Young leaves</tissue>
    </source>
</reference>
<dbReference type="Proteomes" id="UP000236291">
    <property type="component" value="Unassembled WGS sequence"/>
</dbReference>
<comment type="caution">
    <text evidence="1">The sequence shown here is derived from an EMBL/GenBank/DDBJ whole genome shotgun (WGS) entry which is preliminary data.</text>
</comment>
<dbReference type="EMBL" id="ASHM01047462">
    <property type="protein sequence ID" value="PNX84874.1"/>
    <property type="molecule type" value="Genomic_DNA"/>
</dbReference>
<protein>
    <submittedName>
        <fullName evidence="1">Uncharacterized protein</fullName>
    </submittedName>
</protein>
<dbReference type="AlphaFoldDB" id="A0A2K3M280"/>
<evidence type="ECO:0000313" key="2">
    <source>
        <dbReference type="Proteomes" id="UP000236291"/>
    </source>
</evidence>
<feature type="non-terminal residue" evidence="1">
    <location>
        <position position="27"/>
    </location>
</feature>
<name>A0A2K3M280_TRIPR</name>
<sequence>MAEAISGNHYGVCNDSWHVQVLYPSSA</sequence>